<dbReference type="KEGG" id="tmar:MARIT_1546"/>
<dbReference type="PANTHER" id="PTHR44085">
    <property type="entry name" value="SEPIAPTERIN REDUCTASE"/>
    <property type="match status" value="1"/>
</dbReference>
<dbReference type="PRINTS" id="PR00081">
    <property type="entry name" value="GDHRDH"/>
</dbReference>
<evidence type="ECO:0000256" key="4">
    <source>
        <dbReference type="ARBA" id="ARBA00023002"/>
    </source>
</evidence>
<dbReference type="OrthoDB" id="9794387at2"/>
<dbReference type="GO" id="GO:0005737">
    <property type="term" value="C:cytoplasm"/>
    <property type="evidence" value="ECO:0007669"/>
    <property type="project" value="UniProtKB-SubCell"/>
</dbReference>
<dbReference type="Gene3D" id="3.40.50.720">
    <property type="entry name" value="NAD(P)-binding Rossmann-like Domain"/>
    <property type="match status" value="1"/>
</dbReference>
<dbReference type="Pfam" id="PF00106">
    <property type="entry name" value="adh_short"/>
    <property type="match status" value="1"/>
</dbReference>
<keyword evidence="2" id="KW-0963">Cytoplasm</keyword>
<gene>
    <name evidence="5" type="primary">yueD</name>
    <name evidence="5" type="ORF">MARIT_1546</name>
</gene>
<evidence type="ECO:0000256" key="3">
    <source>
        <dbReference type="ARBA" id="ARBA00022857"/>
    </source>
</evidence>
<dbReference type="SUPFAM" id="SSF51735">
    <property type="entry name" value="NAD(P)-binding Rossmann-fold domains"/>
    <property type="match status" value="1"/>
</dbReference>
<keyword evidence="6" id="KW-1185">Reference proteome</keyword>
<organism evidence="5 6">
    <name type="scientific">Tenacibaculum maritimum NCIMB 2154</name>
    <dbReference type="NCBI Taxonomy" id="1349785"/>
    <lineage>
        <taxon>Bacteria</taxon>
        <taxon>Pseudomonadati</taxon>
        <taxon>Bacteroidota</taxon>
        <taxon>Flavobacteriia</taxon>
        <taxon>Flavobacteriales</taxon>
        <taxon>Flavobacteriaceae</taxon>
        <taxon>Tenacibaculum</taxon>
    </lineage>
</organism>
<dbReference type="AlphaFoldDB" id="A0A2H1EAJ4"/>
<dbReference type="EMBL" id="LT634361">
    <property type="protein sequence ID" value="SFZ82345.1"/>
    <property type="molecule type" value="Genomic_DNA"/>
</dbReference>
<name>A0A2H1EAJ4_9FLAO</name>
<dbReference type="GO" id="GO:0006729">
    <property type="term" value="P:tetrahydrobiopterin biosynthetic process"/>
    <property type="evidence" value="ECO:0007669"/>
    <property type="project" value="TreeGrafter"/>
</dbReference>
<dbReference type="STRING" id="1349785.GCA_000509405_01897"/>
<dbReference type="RefSeq" id="WP_024740792.1">
    <property type="nucleotide sequence ID" value="NZ_BAUG01000012.1"/>
</dbReference>
<proteinExistence type="predicted"/>
<dbReference type="Proteomes" id="UP000231564">
    <property type="component" value="Chromosome MARIT"/>
</dbReference>
<dbReference type="GeneID" id="47723067"/>
<dbReference type="InterPro" id="IPR051721">
    <property type="entry name" value="Biopterin_syn/organic_redct"/>
</dbReference>
<evidence type="ECO:0000313" key="6">
    <source>
        <dbReference type="Proteomes" id="UP000231564"/>
    </source>
</evidence>
<dbReference type="InterPro" id="IPR036291">
    <property type="entry name" value="NAD(P)-bd_dom_sf"/>
</dbReference>
<accession>A0A2H1EAJ4</accession>
<comment type="subcellular location">
    <subcellularLocation>
        <location evidence="1">Cytoplasm</location>
    </subcellularLocation>
</comment>
<dbReference type="PROSITE" id="PS00061">
    <property type="entry name" value="ADH_SHORT"/>
    <property type="match status" value="1"/>
</dbReference>
<dbReference type="EC" id="1.-.-.-" evidence="5"/>
<sequence length="242" mass="26878">MDILIITGGSKGIGKALAAKYASKNYNVFSLARSVAKTDKINEFSVDLSDLTAIQEAFFLVFKELEKIEVSSITLINNAGRLGEIAPLEKLKVEDISKTILVNTTVPLILSSLFIKHTLYLNCKKQIINISSGAAIKAYEGWSVYCSSKAAMDMMTKTIAAEQNLLKNTVKVMGIYPGVVDTSMQQQIRNTPKSNFKNLQRFVNLKENNELYTPDFVAAAIYKIDTESLLKNGDIFDIRNLY</sequence>
<protein>
    <submittedName>
        <fullName evidence="5">Benzil reductase YueD</fullName>
        <ecNumber evidence="5">1.-.-.-</ecNumber>
    </submittedName>
</protein>
<keyword evidence="4 5" id="KW-0560">Oxidoreductase</keyword>
<dbReference type="GO" id="GO:0004757">
    <property type="term" value="F:sepiapterin reductase (NADP+) activity"/>
    <property type="evidence" value="ECO:0007669"/>
    <property type="project" value="TreeGrafter"/>
</dbReference>
<evidence type="ECO:0000256" key="1">
    <source>
        <dbReference type="ARBA" id="ARBA00004496"/>
    </source>
</evidence>
<keyword evidence="3" id="KW-0521">NADP</keyword>
<reference evidence="5 6" key="1">
    <citation type="submission" date="2016-11" db="EMBL/GenBank/DDBJ databases">
        <authorList>
            <person name="Jaros S."/>
            <person name="Januszkiewicz K."/>
            <person name="Wedrychowicz H."/>
        </authorList>
    </citation>
    <scope>NUCLEOTIDE SEQUENCE [LARGE SCALE GENOMIC DNA]</scope>
    <source>
        <strain evidence="5">NCIMB 2154T</strain>
    </source>
</reference>
<evidence type="ECO:0000313" key="5">
    <source>
        <dbReference type="EMBL" id="SFZ82345.1"/>
    </source>
</evidence>
<dbReference type="InterPro" id="IPR020904">
    <property type="entry name" value="Sc_DH/Rdtase_CS"/>
</dbReference>
<dbReference type="InterPro" id="IPR002347">
    <property type="entry name" value="SDR_fam"/>
</dbReference>
<dbReference type="PANTHER" id="PTHR44085:SF2">
    <property type="entry name" value="SEPIAPTERIN REDUCTASE"/>
    <property type="match status" value="1"/>
</dbReference>
<evidence type="ECO:0000256" key="2">
    <source>
        <dbReference type="ARBA" id="ARBA00022490"/>
    </source>
</evidence>